<dbReference type="EMBL" id="JAJADR010000012">
    <property type="protein sequence ID" value="MCB2410889.1"/>
    <property type="molecule type" value="Genomic_DNA"/>
</dbReference>
<sequence>MKHVFGIALGILLPHLPGAPKPDLRAVEQEILQEGLTLYQSERASWVATDLLLAQKPDMSGMGGYLSYIEGDSVRTVFFQKPSQAGPLYARFIFSFAKNTIEPQSGHLLAGRPATATEQKLYTVRQHVNEELYEHKVQGSAYGFPQNTRPNIALVERRGHLRAYVLTGPQEGRVLPIGNDFMMEIGPDLQVRSVERLHRSYLALELPEGQTVESSIHSHLPAHPYITATDICAMLLYQQIFPAPQHTVISPDYVSLFNAPQQQLTIITRKAFEKIAKHK</sequence>
<comment type="caution">
    <text evidence="1">The sequence shown here is derived from an EMBL/GenBank/DDBJ whole genome shotgun (WGS) entry which is preliminary data.</text>
</comment>
<name>A0ABS8AYK0_9BACT</name>
<evidence type="ECO:0000313" key="1">
    <source>
        <dbReference type="EMBL" id="MCB2410889.1"/>
    </source>
</evidence>
<reference evidence="1" key="1">
    <citation type="submission" date="2021-10" db="EMBL/GenBank/DDBJ databases">
        <authorList>
            <person name="Dean J.D."/>
            <person name="Kim M.K."/>
            <person name="Newey C.N."/>
            <person name="Stoker T.S."/>
            <person name="Thompson D.W."/>
            <person name="Grose J.H."/>
        </authorList>
    </citation>
    <scope>NUCLEOTIDE SEQUENCE</scope>
    <source>
        <strain evidence="1">BT178</strain>
    </source>
</reference>
<dbReference type="Proteomes" id="UP001165296">
    <property type="component" value="Unassembled WGS sequence"/>
</dbReference>
<proteinExistence type="predicted"/>
<gene>
    <name evidence="1" type="ORF">LGH74_23080</name>
</gene>
<keyword evidence="2" id="KW-1185">Reference proteome</keyword>
<dbReference type="RefSeq" id="WP_226180225.1">
    <property type="nucleotide sequence ID" value="NZ_JAJADR010000012.1"/>
</dbReference>
<organism evidence="1 2">
    <name type="scientific">Hymenobacter lucidus</name>
    <dbReference type="NCBI Taxonomy" id="2880930"/>
    <lineage>
        <taxon>Bacteria</taxon>
        <taxon>Pseudomonadati</taxon>
        <taxon>Bacteroidota</taxon>
        <taxon>Cytophagia</taxon>
        <taxon>Cytophagales</taxon>
        <taxon>Hymenobacteraceae</taxon>
        <taxon>Hymenobacter</taxon>
    </lineage>
</organism>
<evidence type="ECO:0000313" key="2">
    <source>
        <dbReference type="Proteomes" id="UP001165296"/>
    </source>
</evidence>
<accession>A0ABS8AYK0</accession>
<protein>
    <recommendedName>
        <fullName evidence="3">DUF1571 domain-containing protein</fullName>
    </recommendedName>
</protein>
<evidence type="ECO:0008006" key="3">
    <source>
        <dbReference type="Google" id="ProtNLM"/>
    </source>
</evidence>